<gene>
    <name evidence="1" type="ORF">ACOLOM_LOCUS4495</name>
</gene>
<dbReference type="Proteomes" id="UP000789525">
    <property type="component" value="Unassembled WGS sequence"/>
</dbReference>
<reference evidence="1" key="1">
    <citation type="submission" date="2021-06" db="EMBL/GenBank/DDBJ databases">
        <authorList>
            <person name="Kallberg Y."/>
            <person name="Tangrot J."/>
            <person name="Rosling A."/>
        </authorList>
    </citation>
    <scope>NUCLEOTIDE SEQUENCE</scope>
    <source>
        <strain evidence="1">CL356</strain>
    </source>
</reference>
<organism evidence="1 2">
    <name type="scientific">Acaulospora colombiana</name>
    <dbReference type="NCBI Taxonomy" id="27376"/>
    <lineage>
        <taxon>Eukaryota</taxon>
        <taxon>Fungi</taxon>
        <taxon>Fungi incertae sedis</taxon>
        <taxon>Mucoromycota</taxon>
        <taxon>Glomeromycotina</taxon>
        <taxon>Glomeromycetes</taxon>
        <taxon>Diversisporales</taxon>
        <taxon>Acaulosporaceae</taxon>
        <taxon>Acaulospora</taxon>
    </lineage>
</organism>
<evidence type="ECO:0000313" key="1">
    <source>
        <dbReference type="EMBL" id="CAG8541641.1"/>
    </source>
</evidence>
<evidence type="ECO:0000313" key="2">
    <source>
        <dbReference type="Proteomes" id="UP000789525"/>
    </source>
</evidence>
<protein>
    <submittedName>
        <fullName evidence="1">4922_t:CDS:1</fullName>
    </submittedName>
</protein>
<proteinExistence type="predicted"/>
<dbReference type="EMBL" id="CAJVPT010007435">
    <property type="protein sequence ID" value="CAG8541641.1"/>
    <property type="molecule type" value="Genomic_DNA"/>
</dbReference>
<comment type="caution">
    <text evidence="1">The sequence shown here is derived from an EMBL/GenBank/DDBJ whole genome shotgun (WGS) entry which is preliminary data.</text>
</comment>
<name>A0ACA9LSG3_9GLOM</name>
<sequence length="176" mass="18924">MFKLFKLLLILLAITSTAISIPPYRRDPGNKETITATLENDSVFCSFLPPDYGGNISGSENNAVAFCNTPSPNAPGARIFPEGFIKSYHFATGDGYIQVTGTIHRDAYGLSENDGGGQYDSAGAPPGATCAHYNRFVNLVEPDVELFCIRCCTDTSKCNTGISQYGCKKVIPGDYS</sequence>
<keyword evidence="2" id="KW-1185">Reference proteome</keyword>
<accession>A0ACA9LSG3</accession>